<evidence type="ECO:0000259" key="4">
    <source>
        <dbReference type="Pfam" id="PF00501"/>
    </source>
</evidence>
<evidence type="ECO:0000313" key="6">
    <source>
        <dbReference type="EMBL" id="GAC67895.1"/>
    </source>
</evidence>
<evidence type="ECO:0000259" key="5">
    <source>
        <dbReference type="Pfam" id="PF13193"/>
    </source>
</evidence>
<dbReference type="AlphaFoldDB" id="M0QH07"/>
<comment type="caution">
    <text evidence="6">The sequence shown here is derived from an EMBL/GenBank/DDBJ whole genome shotgun (WGS) entry which is preliminary data.</text>
</comment>
<reference evidence="6 7" key="1">
    <citation type="submission" date="2013-01" db="EMBL/GenBank/DDBJ databases">
        <title>Whole genome shotgun sequence of Gordonia soli NBRC 108243.</title>
        <authorList>
            <person name="Isaki-Nakamura S."/>
            <person name="Hosoyama A."/>
            <person name="Tsuchikane K."/>
            <person name="Ando Y."/>
            <person name="Baba S."/>
            <person name="Ohji S."/>
            <person name="Hamada M."/>
            <person name="Tamura T."/>
            <person name="Yamazoe A."/>
            <person name="Yamazaki S."/>
            <person name="Fujita N."/>
        </authorList>
    </citation>
    <scope>NUCLEOTIDE SEQUENCE [LARGE SCALE GENOMIC DNA]</scope>
    <source>
        <strain evidence="6 7">NBRC 108243</strain>
    </source>
</reference>
<dbReference type="GO" id="GO:0006631">
    <property type="term" value="P:fatty acid metabolic process"/>
    <property type="evidence" value="ECO:0007669"/>
    <property type="project" value="TreeGrafter"/>
</dbReference>
<feature type="region of interest" description="Disordered" evidence="3">
    <location>
        <begin position="146"/>
        <end position="184"/>
    </location>
</feature>
<evidence type="ECO:0000256" key="1">
    <source>
        <dbReference type="ARBA" id="ARBA00006432"/>
    </source>
</evidence>
<evidence type="ECO:0000313" key="7">
    <source>
        <dbReference type="Proteomes" id="UP000011666"/>
    </source>
</evidence>
<dbReference type="Pfam" id="PF00501">
    <property type="entry name" value="AMP-binding"/>
    <property type="match status" value="1"/>
</dbReference>
<feature type="domain" description="AMP-dependent synthetase/ligase" evidence="4">
    <location>
        <begin position="8"/>
        <end position="361"/>
    </location>
</feature>
<dbReference type="InterPro" id="IPR042099">
    <property type="entry name" value="ANL_N_sf"/>
</dbReference>
<dbReference type="Gene3D" id="3.40.50.12780">
    <property type="entry name" value="N-terminal domain of ligase-like"/>
    <property type="match status" value="1"/>
</dbReference>
<dbReference type="STRING" id="1223545.GS4_11_01640"/>
<accession>M0QH07</accession>
<keyword evidence="7" id="KW-1185">Reference proteome</keyword>
<evidence type="ECO:0000256" key="2">
    <source>
        <dbReference type="ARBA" id="ARBA00022598"/>
    </source>
</evidence>
<dbReference type="InterPro" id="IPR020845">
    <property type="entry name" value="AMP-binding_CS"/>
</dbReference>
<dbReference type="eggNOG" id="COG0318">
    <property type="taxonomic scope" value="Bacteria"/>
</dbReference>
<dbReference type="Proteomes" id="UP000011666">
    <property type="component" value="Unassembled WGS sequence"/>
</dbReference>
<protein>
    <submittedName>
        <fullName evidence="6">Putative fatty-acid--CoA ligase</fullName>
    </submittedName>
</protein>
<gene>
    <name evidence="6" type="ORF">GS4_11_01640</name>
</gene>
<keyword evidence="2 6" id="KW-0436">Ligase</keyword>
<sequence>MYPGAHLATRPHDPAVIVENEHGVDEVVTFTQLESRSIQVARALRSRGLRPGDHLAVLATNTARVFDIYWAAMRSGLYLTMVNWHLTPGEAAYIVDDCGARALIVDAALAEMAGDMVALTPHVETRWSCSGSIDDHEDLDIAAAAESTEAPADQPRGADMLYSSGTTGRPKGIKPELPDRQVGDPGDTMTTMNQTVWGVGPDTVYLSPAPLYHAAPLRTCAAVQALGGTVVVLDRFDAERALSAIERHRVTYSQWVPTMFVRMLRLPDEVRTRYDVSSLRVAVHAAAPCPVDIKRQMIDWWGPILSEYYSSTELNGLTIVDTGEWLQRPGTVGRAALGTVRICDESGAEVGAGTIGTIYFERDRLPFEYHKAPEKTRAAQHPEHLTWTTTGDVGYVDEDGYLFLTDRSSFLIISGGVNIYPQEIEDALLAHPDVLDAAVVGLPDPDLGERVTAVVQPVPARLGMSPDGSGGVDAASDQTSGDGTATWIDDALAAELLDHLRGRIAGFKLPRAIVFRDSLPRTPAGKLVKRTITEDVLEGARSRAR</sequence>
<dbReference type="PANTHER" id="PTHR43201">
    <property type="entry name" value="ACYL-COA SYNTHETASE"/>
    <property type="match status" value="1"/>
</dbReference>
<dbReference type="SUPFAM" id="SSF56801">
    <property type="entry name" value="Acetyl-CoA synthetase-like"/>
    <property type="match status" value="1"/>
</dbReference>
<comment type="similarity">
    <text evidence="1">Belongs to the ATP-dependent AMP-binding enzyme family.</text>
</comment>
<dbReference type="InterPro" id="IPR045851">
    <property type="entry name" value="AMP-bd_C_sf"/>
</dbReference>
<dbReference type="Pfam" id="PF13193">
    <property type="entry name" value="AMP-binding_C"/>
    <property type="match status" value="1"/>
</dbReference>
<dbReference type="PROSITE" id="PS00455">
    <property type="entry name" value="AMP_BINDING"/>
    <property type="match status" value="1"/>
</dbReference>
<proteinExistence type="inferred from homology"/>
<name>M0QH07_9ACTN</name>
<dbReference type="EMBL" id="BANX01000011">
    <property type="protein sequence ID" value="GAC67895.1"/>
    <property type="molecule type" value="Genomic_DNA"/>
</dbReference>
<feature type="domain" description="AMP-binding enzyme C-terminal" evidence="5">
    <location>
        <begin position="423"/>
        <end position="526"/>
    </location>
</feature>
<dbReference type="Gene3D" id="3.30.300.30">
    <property type="match status" value="1"/>
</dbReference>
<dbReference type="PANTHER" id="PTHR43201:SF5">
    <property type="entry name" value="MEDIUM-CHAIN ACYL-COA LIGASE ACSF2, MITOCHONDRIAL"/>
    <property type="match status" value="1"/>
</dbReference>
<evidence type="ECO:0000256" key="3">
    <source>
        <dbReference type="SAM" id="MobiDB-lite"/>
    </source>
</evidence>
<organism evidence="6 7">
    <name type="scientific">Gordonia soli NBRC 108243</name>
    <dbReference type="NCBI Taxonomy" id="1223545"/>
    <lineage>
        <taxon>Bacteria</taxon>
        <taxon>Bacillati</taxon>
        <taxon>Actinomycetota</taxon>
        <taxon>Actinomycetes</taxon>
        <taxon>Mycobacteriales</taxon>
        <taxon>Gordoniaceae</taxon>
        <taxon>Gordonia</taxon>
    </lineage>
</organism>
<dbReference type="GO" id="GO:0031956">
    <property type="term" value="F:medium-chain fatty acid-CoA ligase activity"/>
    <property type="evidence" value="ECO:0007669"/>
    <property type="project" value="TreeGrafter"/>
</dbReference>
<dbReference type="OrthoDB" id="9803968at2"/>
<dbReference type="InterPro" id="IPR000873">
    <property type="entry name" value="AMP-dep_synth/lig_dom"/>
</dbReference>
<feature type="compositionally biased region" description="Basic and acidic residues" evidence="3">
    <location>
        <begin position="173"/>
        <end position="182"/>
    </location>
</feature>
<dbReference type="InterPro" id="IPR025110">
    <property type="entry name" value="AMP-bd_C"/>
</dbReference>
<dbReference type="RefSeq" id="WP_007619548.1">
    <property type="nucleotide sequence ID" value="NZ_BANX01000011.1"/>
</dbReference>